<proteinExistence type="predicted"/>
<feature type="domain" description="SAND" evidence="8">
    <location>
        <begin position="147"/>
        <end position="219"/>
    </location>
</feature>
<feature type="region of interest" description="Disordered" evidence="6">
    <location>
        <begin position="1"/>
        <end position="22"/>
    </location>
</feature>
<accession>A0A3Q3G4P0</accession>
<keyword evidence="10" id="KW-1185">Reference proteome</keyword>
<dbReference type="AlphaFoldDB" id="A0A3Q3G4P0"/>
<evidence type="ECO:0000259" key="7">
    <source>
        <dbReference type="PROSITE" id="PS50014"/>
    </source>
</evidence>
<dbReference type="Gene3D" id="3.30.40.10">
    <property type="entry name" value="Zinc/RING finger domain, C3HC4 (zinc finger)"/>
    <property type="match status" value="1"/>
</dbReference>
<evidence type="ECO:0000256" key="3">
    <source>
        <dbReference type="ARBA" id="ARBA00022833"/>
    </source>
</evidence>
<dbReference type="PANTHER" id="PTHR46386:SF1">
    <property type="entry name" value="NUCLEAR BODY PROTEIN SP140-LIKE PROTEIN"/>
    <property type="match status" value="1"/>
</dbReference>
<name>A0A3Q3G4P0_9LABR</name>
<reference evidence="9" key="1">
    <citation type="submission" date="2025-08" db="UniProtKB">
        <authorList>
            <consortium name="Ensembl"/>
        </authorList>
    </citation>
    <scope>IDENTIFICATION</scope>
</reference>
<sequence>MSEDEEEEETKANSVKKKKKRRKIVLDEGEEPSVSSCKLTPIQRKKSKKVVFCKSPLCKTDRIILPSEIWTWPINKFQIPVTCGKKEGMLNRDRLAKGQSTKCIAVGREWFTPPQFESFAGKENCRNWKTSIRCENVCLGKLIKQKVFNVTCGTKAATLHVKRFASGDCGKSIRTETSWMTPLEFVTWASHQTDPSWRRDIMWEGNPLCERILQTHSLNCSCELCMPGLKDLNDDECFICKREGEELVVCDICPLSFHQKCHLPPFFFYVFALHPQLKDYSTIIQMPMWTGKVTDKLQNNLYQTVGEFVSDVQLIFTNSAFYNLVSKRANNVSISKMSFFSKH</sequence>
<dbReference type="GO" id="GO:0000981">
    <property type="term" value="F:DNA-binding transcription factor activity, RNA polymerase II-specific"/>
    <property type="evidence" value="ECO:0007669"/>
    <property type="project" value="TreeGrafter"/>
</dbReference>
<dbReference type="Pfam" id="PF00628">
    <property type="entry name" value="PHD"/>
    <property type="match status" value="1"/>
</dbReference>
<organism evidence="9 10">
    <name type="scientific">Labrus bergylta</name>
    <name type="common">ballan wrasse</name>
    <dbReference type="NCBI Taxonomy" id="56723"/>
    <lineage>
        <taxon>Eukaryota</taxon>
        <taxon>Metazoa</taxon>
        <taxon>Chordata</taxon>
        <taxon>Craniata</taxon>
        <taxon>Vertebrata</taxon>
        <taxon>Euteleostomi</taxon>
        <taxon>Actinopterygii</taxon>
        <taxon>Neopterygii</taxon>
        <taxon>Teleostei</taxon>
        <taxon>Neoteleostei</taxon>
        <taxon>Acanthomorphata</taxon>
        <taxon>Eupercaria</taxon>
        <taxon>Labriformes</taxon>
        <taxon>Labridae</taxon>
        <taxon>Labrus</taxon>
    </lineage>
</organism>
<evidence type="ECO:0008006" key="11">
    <source>
        <dbReference type="Google" id="ProtNLM"/>
    </source>
</evidence>
<evidence type="ECO:0000256" key="1">
    <source>
        <dbReference type="ARBA" id="ARBA00022723"/>
    </source>
</evidence>
<dbReference type="InParanoid" id="A0A3Q3G4P0"/>
<dbReference type="SUPFAM" id="SSF63763">
    <property type="entry name" value="SAND domain-like"/>
    <property type="match status" value="2"/>
</dbReference>
<dbReference type="Gene3D" id="3.10.390.10">
    <property type="entry name" value="SAND domain-like"/>
    <property type="match status" value="2"/>
</dbReference>
<protein>
    <recommendedName>
        <fullName evidence="11">SP110 nuclear body protein, tandem duplicate 1</fullName>
    </recommendedName>
</protein>
<evidence type="ECO:0000256" key="2">
    <source>
        <dbReference type="ARBA" id="ARBA00022771"/>
    </source>
</evidence>
<dbReference type="Ensembl" id="ENSLBET00000027285.1">
    <property type="protein sequence ID" value="ENSLBEP00000025993.1"/>
    <property type="gene ID" value="ENSLBEG00000019745.1"/>
</dbReference>
<dbReference type="InterPro" id="IPR043563">
    <property type="entry name" value="Sp110/Sp140/Sp140L-like"/>
</dbReference>
<dbReference type="PANTHER" id="PTHR46386">
    <property type="entry name" value="NUCLEAR BODY PROTEIN SP140"/>
    <property type="match status" value="1"/>
</dbReference>
<dbReference type="Pfam" id="PF01342">
    <property type="entry name" value="SAND"/>
    <property type="match status" value="1"/>
</dbReference>
<dbReference type="PROSITE" id="PS50014">
    <property type="entry name" value="BROMODOMAIN_2"/>
    <property type="match status" value="1"/>
</dbReference>
<dbReference type="GO" id="GO:0008270">
    <property type="term" value="F:zinc ion binding"/>
    <property type="evidence" value="ECO:0007669"/>
    <property type="project" value="UniProtKB-KW"/>
</dbReference>
<evidence type="ECO:0000313" key="10">
    <source>
        <dbReference type="Proteomes" id="UP000261660"/>
    </source>
</evidence>
<dbReference type="SMART" id="SM00258">
    <property type="entry name" value="SAND"/>
    <property type="match status" value="2"/>
</dbReference>
<dbReference type="InterPro" id="IPR000770">
    <property type="entry name" value="SAND_dom"/>
</dbReference>
<evidence type="ECO:0000256" key="6">
    <source>
        <dbReference type="SAM" id="MobiDB-lite"/>
    </source>
</evidence>
<dbReference type="GO" id="GO:0003677">
    <property type="term" value="F:DNA binding"/>
    <property type="evidence" value="ECO:0007669"/>
    <property type="project" value="InterPro"/>
</dbReference>
<keyword evidence="4 5" id="KW-0103">Bromodomain</keyword>
<dbReference type="InterPro" id="IPR011011">
    <property type="entry name" value="Znf_FYVE_PHD"/>
</dbReference>
<feature type="domain" description="Bromo" evidence="7">
    <location>
        <begin position="265"/>
        <end position="323"/>
    </location>
</feature>
<dbReference type="InterPro" id="IPR010919">
    <property type="entry name" value="SAND-like_dom_sf"/>
</dbReference>
<keyword evidence="1" id="KW-0479">Metal-binding</keyword>
<evidence type="ECO:0000313" key="9">
    <source>
        <dbReference type="Ensembl" id="ENSLBEP00000025993.1"/>
    </source>
</evidence>
<dbReference type="InterPro" id="IPR036427">
    <property type="entry name" value="Bromodomain-like_sf"/>
</dbReference>
<dbReference type="GeneTree" id="ENSGT00800000125226"/>
<feature type="domain" description="SAND" evidence="8">
    <location>
        <begin position="69"/>
        <end position="149"/>
    </location>
</feature>
<dbReference type="STRING" id="56723.ENSLBEP00000025993"/>
<dbReference type="Pfam" id="PF00439">
    <property type="entry name" value="Bromodomain"/>
    <property type="match status" value="1"/>
</dbReference>
<evidence type="ECO:0000256" key="4">
    <source>
        <dbReference type="ARBA" id="ARBA00023117"/>
    </source>
</evidence>
<dbReference type="SMART" id="SM00297">
    <property type="entry name" value="BROMO"/>
    <property type="match status" value="1"/>
</dbReference>
<dbReference type="CDD" id="cd04369">
    <property type="entry name" value="Bromodomain"/>
    <property type="match status" value="1"/>
</dbReference>
<dbReference type="PRINTS" id="PR00503">
    <property type="entry name" value="BROMODOMAIN"/>
</dbReference>
<reference evidence="9" key="2">
    <citation type="submission" date="2025-09" db="UniProtKB">
        <authorList>
            <consortium name="Ensembl"/>
        </authorList>
    </citation>
    <scope>IDENTIFICATION</scope>
</reference>
<dbReference type="SUPFAM" id="SSF47370">
    <property type="entry name" value="Bromodomain"/>
    <property type="match status" value="1"/>
</dbReference>
<evidence type="ECO:0000259" key="8">
    <source>
        <dbReference type="PROSITE" id="PS50864"/>
    </source>
</evidence>
<dbReference type="InterPro" id="IPR019787">
    <property type="entry name" value="Znf_PHD-finger"/>
</dbReference>
<dbReference type="Proteomes" id="UP000261660">
    <property type="component" value="Unplaced"/>
</dbReference>
<dbReference type="GO" id="GO:0005634">
    <property type="term" value="C:nucleus"/>
    <property type="evidence" value="ECO:0007669"/>
    <property type="project" value="TreeGrafter"/>
</dbReference>
<evidence type="ECO:0000256" key="5">
    <source>
        <dbReference type="PROSITE-ProRule" id="PRU00035"/>
    </source>
</evidence>
<keyword evidence="3" id="KW-0862">Zinc</keyword>
<dbReference type="InterPro" id="IPR013083">
    <property type="entry name" value="Znf_RING/FYVE/PHD"/>
</dbReference>
<dbReference type="SUPFAM" id="SSF57903">
    <property type="entry name" value="FYVE/PHD zinc finger"/>
    <property type="match status" value="1"/>
</dbReference>
<dbReference type="Gene3D" id="1.20.920.10">
    <property type="entry name" value="Bromodomain-like"/>
    <property type="match status" value="1"/>
</dbReference>
<keyword evidence="2" id="KW-0863">Zinc-finger</keyword>
<dbReference type="PROSITE" id="PS50864">
    <property type="entry name" value="SAND"/>
    <property type="match status" value="2"/>
</dbReference>
<dbReference type="InterPro" id="IPR001487">
    <property type="entry name" value="Bromodomain"/>
</dbReference>